<evidence type="ECO:0000256" key="3">
    <source>
        <dbReference type="ARBA" id="ARBA00022729"/>
    </source>
</evidence>
<gene>
    <name evidence="7" type="ORF">M983_0477</name>
</gene>
<dbReference type="GO" id="GO:0043709">
    <property type="term" value="P:cell adhesion involved in single-species biofilm formation"/>
    <property type="evidence" value="ECO:0007669"/>
    <property type="project" value="TreeGrafter"/>
</dbReference>
<evidence type="ECO:0000256" key="4">
    <source>
        <dbReference type="ARBA" id="ARBA00023263"/>
    </source>
</evidence>
<dbReference type="InterPro" id="IPR036937">
    <property type="entry name" value="Adhesion_dom_fimbrial_sf"/>
</dbReference>
<comment type="subcellular location">
    <subcellularLocation>
        <location evidence="1">Fimbrium</location>
    </subcellularLocation>
</comment>
<feature type="signal peptide" evidence="5">
    <location>
        <begin position="1"/>
        <end position="18"/>
    </location>
</feature>
<evidence type="ECO:0000256" key="2">
    <source>
        <dbReference type="ARBA" id="ARBA00006671"/>
    </source>
</evidence>
<comment type="caution">
    <text evidence="7">The sequence shown here is derived from an EMBL/GenBank/DDBJ whole genome shotgun (WGS) entry which is preliminary data.</text>
</comment>
<dbReference type="PANTHER" id="PTHR33420:SF12">
    <property type="entry name" value="FIMBRIN-LIKE PROTEIN FIMI-RELATED"/>
    <property type="match status" value="1"/>
</dbReference>
<reference evidence="7 8" key="1">
    <citation type="submission" date="2016-04" db="EMBL/GenBank/DDBJ databases">
        <title>ATOL: Assembling a taxonomically balanced genome-scale reconstruction of the evolutionary history of the Enterobacteriaceae.</title>
        <authorList>
            <person name="Plunkett G.III."/>
            <person name="Neeno-Eckwall E.C."/>
            <person name="Glasner J.D."/>
            <person name="Perna N.T."/>
        </authorList>
    </citation>
    <scope>NUCLEOTIDE SEQUENCE [LARGE SCALE GENOMIC DNA]</scope>
    <source>
        <strain evidence="7 8">ATCC 19692</strain>
    </source>
</reference>
<name>A0A198GHZ1_9GAMM</name>
<dbReference type="STRING" id="1354337.M983_0477"/>
<evidence type="ECO:0000313" key="8">
    <source>
        <dbReference type="Proteomes" id="UP000094023"/>
    </source>
</evidence>
<dbReference type="InterPro" id="IPR000259">
    <property type="entry name" value="Adhesion_dom_fimbrial"/>
</dbReference>
<dbReference type="EMBL" id="LXEN01000019">
    <property type="protein sequence ID" value="OAT36728.1"/>
    <property type="molecule type" value="Genomic_DNA"/>
</dbReference>
<dbReference type="Proteomes" id="UP000094023">
    <property type="component" value="Unassembled WGS sequence"/>
</dbReference>
<dbReference type="RefSeq" id="WP_066746469.1">
    <property type="nucleotide sequence ID" value="NZ_LXEN01000019.1"/>
</dbReference>
<dbReference type="Pfam" id="PF00419">
    <property type="entry name" value="Fimbrial"/>
    <property type="match status" value="1"/>
</dbReference>
<evidence type="ECO:0000256" key="5">
    <source>
        <dbReference type="SAM" id="SignalP"/>
    </source>
</evidence>
<dbReference type="Gene3D" id="2.60.40.1090">
    <property type="entry name" value="Fimbrial-type adhesion domain"/>
    <property type="match status" value="1"/>
</dbReference>
<feature type="chain" id="PRO_5008279055" evidence="5">
    <location>
        <begin position="19"/>
        <end position="180"/>
    </location>
</feature>
<feature type="domain" description="Fimbrial-type adhesion" evidence="6">
    <location>
        <begin position="33"/>
        <end position="179"/>
    </location>
</feature>
<keyword evidence="8" id="KW-1185">Reference proteome</keyword>
<evidence type="ECO:0000313" key="7">
    <source>
        <dbReference type="EMBL" id="OAT36728.1"/>
    </source>
</evidence>
<evidence type="ECO:0000259" key="6">
    <source>
        <dbReference type="Pfam" id="PF00419"/>
    </source>
</evidence>
<dbReference type="InterPro" id="IPR050263">
    <property type="entry name" value="Bact_Fimbrial_Adh_Pro"/>
</dbReference>
<keyword evidence="4" id="KW-0281">Fimbrium</keyword>
<accession>A0A198GHZ1</accession>
<dbReference type="AlphaFoldDB" id="A0A198GHZ1"/>
<proteinExistence type="inferred from homology"/>
<sequence>MKKLMLSLLILFSLSLQAGGANWKVELPGGEMRFYGELIAEACSVAISDQSMIVNMGQLSTNKLTAPGQDSDPIKFDIHLQECNHEISKFVSITFLGVANDINHDILSVDNGDDSAKGVGIAIFDSNNNLIPINSLPMKVALLNKEREMTLHFMTKYRATSYNIMGGKADAYADFLLTYE</sequence>
<comment type="similarity">
    <text evidence="2">Belongs to the fimbrial protein family.</text>
</comment>
<dbReference type="OrthoDB" id="6455611at2"/>
<dbReference type="PANTHER" id="PTHR33420">
    <property type="entry name" value="FIMBRIAL SUBUNIT ELFA-RELATED"/>
    <property type="match status" value="1"/>
</dbReference>
<dbReference type="GO" id="GO:0009289">
    <property type="term" value="C:pilus"/>
    <property type="evidence" value="ECO:0007669"/>
    <property type="project" value="UniProtKB-SubCell"/>
</dbReference>
<organism evidence="7 8">
    <name type="scientific">Proteus myxofaciens ATCC 19692</name>
    <dbReference type="NCBI Taxonomy" id="1354337"/>
    <lineage>
        <taxon>Bacteria</taxon>
        <taxon>Pseudomonadati</taxon>
        <taxon>Pseudomonadota</taxon>
        <taxon>Gammaproteobacteria</taxon>
        <taxon>Enterobacterales</taxon>
        <taxon>Morganellaceae</taxon>
        <taxon>Proteus</taxon>
    </lineage>
</organism>
<keyword evidence="3 5" id="KW-0732">Signal</keyword>
<dbReference type="SUPFAM" id="SSF49401">
    <property type="entry name" value="Bacterial adhesins"/>
    <property type="match status" value="1"/>
</dbReference>
<dbReference type="InterPro" id="IPR008966">
    <property type="entry name" value="Adhesion_dom_sf"/>
</dbReference>
<protein>
    <submittedName>
        <fullName evidence="7">Type 1 fimbrial protein</fullName>
    </submittedName>
</protein>
<evidence type="ECO:0000256" key="1">
    <source>
        <dbReference type="ARBA" id="ARBA00004561"/>
    </source>
</evidence>